<proteinExistence type="predicted"/>
<evidence type="ECO:0000313" key="2">
    <source>
        <dbReference type="Proteomes" id="UP000322524"/>
    </source>
</evidence>
<dbReference type="Proteomes" id="UP000322524">
    <property type="component" value="Unassembled WGS sequence"/>
</dbReference>
<accession>A0A5D4SK55</accession>
<organism evidence="1 2">
    <name type="scientific">Sutcliffiella horikoshii</name>
    <dbReference type="NCBI Taxonomy" id="79883"/>
    <lineage>
        <taxon>Bacteria</taxon>
        <taxon>Bacillati</taxon>
        <taxon>Bacillota</taxon>
        <taxon>Bacilli</taxon>
        <taxon>Bacillales</taxon>
        <taxon>Bacillaceae</taxon>
        <taxon>Sutcliffiella</taxon>
    </lineage>
</organism>
<gene>
    <name evidence="1" type="ORF">FZC76_19170</name>
</gene>
<sequence>MIIRGDLMFGKWFTGTASKSKNNDSIKLWTTTEENQLKKEWTNSPVKLSPSFKEQDMVAKIRSKTASLNRNNVTRTQAYLDFYQKHPEVHWSFLAHMVSRNGGWNMTDLKASHISTLLSYEKASILFRFLEKANYLIFQDAYPQLLLYEESKKAGRPLFYLLSEFHVSPFMNPIWTLFLSNNSKKELLTVSLIINEQNFIEYNLLQNPYFQQKVLSSLTYQLQEKLGFTLVLFPYRKGLDTLLTGLGVQQFSDLSNRIEIGKMLYVLLFTNEDVLQGALHFSKESFHTGSREDYLPAVFSSKSTSRKIYSPTLEAAWADFDHPSIVPVDWFKDIQEVLTFFHLPASMEAADMEKSHLFNLMKLTGISELHGVFFDKEK</sequence>
<comment type="caution">
    <text evidence="1">The sequence shown here is derived from an EMBL/GenBank/DDBJ whole genome shotgun (WGS) entry which is preliminary data.</text>
</comment>
<name>A0A5D4SK55_9BACI</name>
<protein>
    <submittedName>
        <fullName evidence="1">DUF2515 domain-containing protein</fullName>
    </submittedName>
</protein>
<dbReference type="Pfam" id="PF10720">
    <property type="entry name" value="DUF2515"/>
    <property type="match status" value="1"/>
</dbReference>
<dbReference type="EMBL" id="VTEV01000009">
    <property type="protein sequence ID" value="TYS63613.1"/>
    <property type="molecule type" value="Genomic_DNA"/>
</dbReference>
<evidence type="ECO:0000313" key="1">
    <source>
        <dbReference type="EMBL" id="TYS63613.1"/>
    </source>
</evidence>
<dbReference type="AlphaFoldDB" id="A0A5D4SK55"/>
<dbReference type="InterPro" id="IPR019658">
    <property type="entry name" value="DUF2515"/>
</dbReference>
<reference evidence="1 2" key="1">
    <citation type="submission" date="2019-08" db="EMBL/GenBank/DDBJ databases">
        <title>Bacillus genomes from the desert of Cuatro Cienegas, Coahuila.</title>
        <authorList>
            <person name="Olmedo-Alvarez G."/>
        </authorList>
    </citation>
    <scope>NUCLEOTIDE SEQUENCE [LARGE SCALE GENOMIC DNA]</scope>
    <source>
        <strain evidence="1 2">CH28_1T</strain>
    </source>
</reference>
<dbReference type="OrthoDB" id="2690514at2"/>